<name>A0A2I1YFY5_STRMC</name>
<dbReference type="AlphaFoldDB" id="A0A2I1YFY5"/>
<sequence>MRAFNVEIEEVLQRIVKVEARDENEILKLVSKQYSQENIVLDENNYKGHELRVISE</sequence>
<dbReference type="InterPro" id="IPR025575">
    <property type="entry name" value="DpnD/PcfM_C"/>
</dbReference>
<feature type="domain" description="DpnD/PcfM-like C-terminal" evidence="1">
    <location>
        <begin position="4"/>
        <end position="47"/>
    </location>
</feature>
<organism evidence="2 3">
    <name type="scientific">Streptococcus macedonicus</name>
    <name type="common">Streptococcus gallolyticus macedonicus</name>
    <dbReference type="NCBI Taxonomy" id="59310"/>
    <lineage>
        <taxon>Bacteria</taxon>
        <taxon>Bacillati</taxon>
        <taxon>Bacillota</taxon>
        <taxon>Bacilli</taxon>
        <taxon>Lactobacillales</taxon>
        <taxon>Streptococcaceae</taxon>
        <taxon>Streptococcus</taxon>
    </lineage>
</organism>
<proteinExistence type="predicted"/>
<reference evidence="2 3" key="1">
    <citation type="submission" date="2017-12" db="EMBL/GenBank/DDBJ databases">
        <title>Phylogenetic diversity of female urinary microbiome.</title>
        <authorList>
            <person name="Thomas-White K."/>
            <person name="Wolfe A.J."/>
        </authorList>
    </citation>
    <scope>NUCLEOTIDE SEQUENCE [LARGE SCALE GENOMIC DNA]</scope>
    <source>
        <strain evidence="2 3">UMB0733</strain>
    </source>
</reference>
<evidence type="ECO:0000259" key="1">
    <source>
        <dbReference type="Pfam" id="PF14207"/>
    </source>
</evidence>
<gene>
    <name evidence="2" type="ORF">CYK21_07235</name>
</gene>
<protein>
    <submittedName>
        <fullName evidence="2">DpnD protein</fullName>
    </submittedName>
</protein>
<accession>A0A2I1YFY5</accession>
<dbReference type="Pfam" id="PF14207">
    <property type="entry name" value="DpnD-PcfM"/>
    <property type="match status" value="1"/>
</dbReference>
<comment type="caution">
    <text evidence="2">The sequence shown here is derived from an EMBL/GenBank/DDBJ whole genome shotgun (WGS) entry which is preliminary data.</text>
</comment>
<evidence type="ECO:0000313" key="3">
    <source>
        <dbReference type="Proteomes" id="UP000235073"/>
    </source>
</evidence>
<dbReference type="Proteomes" id="UP000235073">
    <property type="component" value="Unassembled WGS sequence"/>
</dbReference>
<evidence type="ECO:0000313" key="2">
    <source>
        <dbReference type="EMBL" id="PLA53777.1"/>
    </source>
</evidence>
<dbReference type="EMBL" id="PKIB01000005">
    <property type="protein sequence ID" value="PLA53777.1"/>
    <property type="molecule type" value="Genomic_DNA"/>
</dbReference>